<organism evidence="2 3">
    <name type="scientific">Ustilago hordei</name>
    <name type="common">Barley covered smut fungus</name>
    <dbReference type="NCBI Taxonomy" id="120017"/>
    <lineage>
        <taxon>Eukaryota</taxon>
        <taxon>Fungi</taxon>
        <taxon>Dikarya</taxon>
        <taxon>Basidiomycota</taxon>
        <taxon>Ustilaginomycotina</taxon>
        <taxon>Ustilaginomycetes</taxon>
        <taxon>Ustilaginales</taxon>
        <taxon>Ustilaginaceae</taxon>
        <taxon>Ustilago</taxon>
    </lineage>
</organism>
<feature type="signal peptide" evidence="1">
    <location>
        <begin position="1"/>
        <end position="26"/>
    </location>
</feature>
<comment type="caution">
    <text evidence="2">The sequence shown here is derived from an EMBL/GenBank/DDBJ whole genome shotgun (WGS) entry which is preliminary data.</text>
</comment>
<dbReference type="HOGENOM" id="CLU_1564051_0_0_1"/>
<proteinExistence type="predicted"/>
<dbReference type="AlphaFoldDB" id="I2FT77"/>
<gene>
    <name evidence="2" type="ORF">UHOR_07107</name>
</gene>
<evidence type="ECO:0000313" key="3">
    <source>
        <dbReference type="Proteomes" id="UP000006174"/>
    </source>
</evidence>
<feature type="chain" id="PRO_5003658782" evidence="1">
    <location>
        <begin position="27"/>
        <end position="171"/>
    </location>
</feature>
<sequence length="171" mass="19298">MRSLGTLSITIALLGLIVFLTSTTKATTFPFEQFDDHPSQYAHYEDLERGQFKKASILKPFNEEQIKQIEQIYNDRPSYKGMPIIFSSPEGYRLKSLQEAFAAFPTVHLSGRHDIGQDSLTIRKHYLDASEIVKASPDVHEYTRDVMAALKTFGEPAAIVAYGHKLSDTKD</sequence>
<dbReference type="EMBL" id="CAGI01000151">
    <property type="protein sequence ID" value="CCF50120.1"/>
    <property type="molecule type" value="Genomic_DNA"/>
</dbReference>
<dbReference type="Proteomes" id="UP000006174">
    <property type="component" value="Unassembled WGS sequence"/>
</dbReference>
<dbReference type="OrthoDB" id="2544866at2759"/>
<protein>
    <submittedName>
        <fullName evidence="2">Conserved uncharacterized protein</fullName>
    </submittedName>
</protein>
<keyword evidence="1" id="KW-0732">Signal</keyword>
<reference evidence="2 3" key="1">
    <citation type="journal article" date="2012" name="Plant Cell">
        <title>Genome comparison of barley and maize smut fungi reveals targeted loss of RNA silencing components and species-specific presence of transposable elements.</title>
        <authorList>
            <person name="Laurie J.D."/>
            <person name="Ali S."/>
            <person name="Linning R."/>
            <person name="Mannhaupt G."/>
            <person name="Wong P."/>
            <person name="Gueldener U."/>
            <person name="Muensterkoetter M."/>
            <person name="Moore R."/>
            <person name="Kahmann R."/>
            <person name="Bakkeren G."/>
            <person name="Schirawski J."/>
        </authorList>
    </citation>
    <scope>NUCLEOTIDE SEQUENCE [LARGE SCALE GENOMIC DNA]</scope>
    <source>
        <strain evidence="3">Uh4875-4</strain>
    </source>
</reference>
<evidence type="ECO:0000313" key="2">
    <source>
        <dbReference type="EMBL" id="CCF50120.1"/>
    </source>
</evidence>
<evidence type="ECO:0000256" key="1">
    <source>
        <dbReference type="SAM" id="SignalP"/>
    </source>
</evidence>
<keyword evidence="3" id="KW-1185">Reference proteome</keyword>
<accession>I2FT77</accession>
<name>I2FT77_USTHO</name>